<dbReference type="SUPFAM" id="SSF82171">
    <property type="entry name" value="DPP6 N-terminal domain-like"/>
    <property type="match status" value="1"/>
</dbReference>
<evidence type="ECO:0000313" key="2">
    <source>
        <dbReference type="EMBL" id="ALS34035.1"/>
    </source>
</evidence>
<name>A0A0U2NIV8_9GAMM</name>
<keyword evidence="1" id="KW-0732">Signal</keyword>
<dbReference type="PATRIC" id="fig|1315283.4.peg.2622"/>
<dbReference type="AlphaFoldDB" id="A0A0U2NIV8"/>
<dbReference type="KEGG" id="ptn:PTRA_a3005"/>
<protein>
    <recommendedName>
        <fullName evidence="4">Orphan protein signal peptide</fullName>
    </recommendedName>
</protein>
<gene>
    <name evidence="2" type="ORF">PTRA_a3005</name>
</gene>
<feature type="signal peptide" evidence="1">
    <location>
        <begin position="1"/>
        <end position="23"/>
    </location>
</feature>
<dbReference type="OrthoDB" id="9797498at2"/>
<dbReference type="RefSeq" id="WP_058374111.1">
    <property type="nucleotide sequence ID" value="NZ_CP011034.1"/>
</dbReference>
<dbReference type="Proteomes" id="UP000065261">
    <property type="component" value="Chromosome I"/>
</dbReference>
<organism evidence="2">
    <name type="scientific">Pseudoalteromonas translucida KMM 520</name>
    <dbReference type="NCBI Taxonomy" id="1315283"/>
    <lineage>
        <taxon>Bacteria</taxon>
        <taxon>Pseudomonadati</taxon>
        <taxon>Pseudomonadota</taxon>
        <taxon>Gammaproteobacteria</taxon>
        <taxon>Alteromonadales</taxon>
        <taxon>Pseudoalteromonadaceae</taxon>
        <taxon>Pseudoalteromonas</taxon>
    </lineage>
</organism>
<reference evidence="2 3" key="1">
    <citation type="submission" date="2015-03" db="EMBL/GenBank/DDBJ databases">
        <authorList>
            <person name="Murphy D."/>
        </authorList>
    </citation>
    <scope>NUCLEOTIDE SEQUENCE [LARGE SCALE GENOMIC DNA]</scope>
    <source>
        <strain evidence="2 3">KMM 520</strain>
    </source>
</reference>
<sequence>MKFLKPLLGLFSIGALTLSVAQASMPKSQVLLADLNTPYGLQVTIVSDSNSYNNQPHIHNNGVYFTHEVLSAEQSQTDIAYYDFATKQIISITNTPVSEYSPTVMPNKQSLSAIVVEANGKQKLWQYPLDSEVAASRIFDWIEPVGYHAWGINNDLVMFILGEPHTLQYSLVAAAKGQVVAKNIGRTLIYNHTMAQFIFSYTQNEQHIVARFNPQTKQVENLLRLPLQVQDFILKDDNTLAYALNNRVYQRNLSGNNTVSQWLDLTPYCHTNITRMSYNNDKLAFVCDVAED</sequence>
<dbReference type="EMBL" id="CP011034">
    <property type="protein sequence ID" value="ALS34035.1"/>
    <property type="molecule type" value="Genomic_DNA"/>
</dbReference>
<evidence type="ECO:0008006" key="4">
    <source>
        <dbReference type="Google" id="ProtNLM"/>
    </source>
</evidence>
<proteinExistence type="predicted"/>
<evidence type="ECO:0000313" key="3">
    <source>
        <dbReference type="Proteomes" id="UP000065261"/>
    </source>
</evidence>
<accession>A0A0U2NIV8</accession>
<feature type="chain" id="PRO_5006831545" description="Orphan protein signal peptide" evidence="1">
    <location>
        <begin position="24"/>
        <end position="292"/>
    </location>
</feature>
<evidence type="ECO:0000256" key="1">
    <source>
        <dbReference type="SAM" id="SignalP"/>
    </source>
</evidence>